<feature type="transmembrane region" description="Helical" evidence="2">
    <location>
        <begin position="95"/>
        <end position="115"/>
    </location>
</feature>
<feature type="transmembrane region" description="Helical" evidence="2">
    <location>
        <begin position="322"/>
        <end position="341"/>
    </location>
</feature>
<feature type="transmembrane region" description="Helical" evidence="2">
    <location>
        <begin position="47"/>
        <end position="68"/>
    </location>
</feature>
<feature type="transmembrane region" description="Helical" evidence="2">
    <location>
        <begin position="279"/>
        <end position="301"/>
    </location>
</feature>
<evidence type="ECO:0000313" key="3">
    <source>
        <dbReference type="EMBL" id="GHD10297.1"/>
    </source>
</evidence>
<proteinExistence type="predicted"/>
<evidence type="ECO:0000256" key="1">
    <source>
        <dbReference type="SAM" id="MobiDB-lite"/>
    </source>
</evidence>
<feature type="transmembrane region" description="Helical" evidence="2">
    <location>
        <begin position="187"/>
        <end position="205"/>
    </location>
</feature>
<protein>
    <submittedName>
        <fullName evidence="3">Uncharacterized protein</fullName>
    </submittedName>
</protein>
<reference evidence="3" key="1">
    <citation type="journal article" date="2014" name="Int. J. Syst. Evol. Microbiol.">
        <title>Complete genome sequence of Corynebacterium casei LMG S-19264T (=DSM 44701T), isolated from a smear-ripened cheese.</title>
        <authorList>
            <consortium name="US DOE Joint Genome Institute (JGI-PGF)"/>
            <person name="Walter F."/>
            <person name="Albersmeier A."/>
            <person name="Kalinowski J."/>
            <person name="Ruckert C."/>
        </authorList>
    </citation>
    <scope>NUCLEOTIDE SEQUENCE</scope>
    <source>
        <strain evidence="3">JCM 4637</strain>
    </source>
</reference>
<feature type="transmembrane region" description="Helical" evidence="2">
    <location>
        <begin position="239"/>
        <end position="259"/>
    </location>
</feature>
<comment type="caution">
    <text evidence="3">The sequence shown here is derived from an EMBL/GenBank/DDBJ whole genome shotgun (WGS) entry which is preliminary data.</text>
</comment>
<dbReference type="RefSeq" id="WP_229898379.1">
    <property type="nucleotide sequence ID" value="NZ_BMVC01000016.1"/>
</dbReference>
<reference evidence="3" key="2">
    <citation type="submission" date="2020-09" db="EMBL/GenBank/DDBJ databases">
        <authorList>
            <person name="Sun Q."/>
            <person name="Ohkuma M."/>
        </authorList>
    </citation>
    <scope>NUCLEOTIDE SEQUENCE</scope>
    <source>
        <strain evidence="3">JCM 4637</strain>
    </source>
</reference>
<gene>
    <name evidence="3" type="ORF">GCM10010334_65260</name>
</gene>
<organism evidence="3 4">
    <name type="scientific">Streptomyces finlayi</name>
    <dbReference type="NCBI Taxonomy" id="67296"/>
    <lineage>
        <taxon>Bacteria</taxon>
        <taxon>Bacillati</taxon>
        <taxon>Actinomycetota</taxon>
        <taxon>Actinomycetes</taxon>
        <taxon>Kitasatosporales</taxon>
        <taxon>Streptomycetaceae</taxon>
        <taxon>Streptomyces</taxon>
    </lineage>
</organism>
<feature type="region of interest" description="Disordered" evidence="1">
    <location>
        <begin position="1"/>
        <end position="29"/>
    </location>
</feature>
<evidence type="ECO:0000256" key="2">
    <source>
        <dbReference type="SAM" id="Phobius"/>
    </source>
</evidence>
<name>A0A918X440_9ACTN</name>
<feature type="transmembrane region" description="Helical" evidence="2">
    <location>
        <begin position="135"/>
        <end position="167"/>
    </location>
</feature>
<keyword evidence="2" id="KW-0812">Transmembrane</keyword>
<keyword evidence="2" id="KW-0472">Membrane</keyword>
<dbReference type="Proteomes" id="UP000638353">
    <property type="component" value="Unassembled WGS sequence"/>
</dbReference>
<dbReference type="AlphaFoldDB" id="A0A918X440"/>
<keyword evidence="2" id="KW-1133">Transmembrane helix</keyword>
<feature type="transmembrane region" description="Helical" evidence="2">
    <location>
        <begin position="361"/>
        <end position="379"/>
    </location>
</feature>
<sequence>MVSTTKVSTTKRRVHVISPAPAPPRKARVRAEGPGRFRRLWSRWPHWALPAALGWTLLYGAAHVYWALGGAAYPFAEVHEDRASASVLDPSPVGIVSPAFAALCAVAVGVGVLMWRQQRAGRAVSRRVRAAVIGFGWVMAGLLALVVPDYTLIMVVAFAPLIVVFAFTGLPGPQGGLEDLLYWHRDHLVIVFVGGLLWALATLAYQRRTAHRCTNCGRGHRAAAAWTSPERALRWGRKAVWVAVLATIPYDLTRLAWYFGYPLGISEEFLKEMQDTPGMLAIGLGLGILSTLGSLLTHGLVSRWGEVWPRWVWFRAGRPIDPRTAIIPASLVALVLVPGGLMNLRSGGIDAQMWGTNGPMLFWVVWGVALGAATYSYYLRRRTACGSCLRG</sequence>
<evidence type="ECO:0000313" key="4">
    <source>
        <dbReference type="Proteomes" id="UP000638353"/>
    </source>
</evidence>
<accession>A0A918X440</accession>
<dbReference type="EMBL" id="BMVC01000016">
    <property type="protein sequence ID" value="GHD10297.1"/>
    <property type="molecule type" value="Genomic_DNA"/>
</dbReference>